<dbReference type="InterPro" id="IPR020556">
    <property type="entry name" value="Amidase_CS"/>
</dbReference>
<gene>
    <name evidence="4" type="ORF">QE152_g4024</name>
</gene>
<accession>A0AAW1N2H9</accession>
<name>A0AAW1N2H9_POPJA</name>
<dbReference type="PROSITE" id="PS00571">
    <property type="entry name" value="AMIDASES"/>
    <property type="match status" value="1"/>
</dbReference>
<comment type="similarity">
    <text evidence="1">Belongs to the amidase family.</text>
</comment>
<reference evidence="4 5" key="1">
    <citation type="journal article" date="2024" name="BMC Genomics">
        <title>De novo assembly and annotation of Popillia japonica's genome with initial clues to its potential as an invasive pest.</title>
        <authorList>
            <person name="Cucini C."/>
            <person name="Boschi S."/>
            <person name="Funari R."/>
            <person name="Cardaioli E."/>
            <person name="Iannotti N."/>
            <person name="Marturano G."/>
            <person name="Paoli F."/>
            <person name="Bruttini M."/>
            <person name="Carapelli A."/>
            <person name="Frati F."/>
            <person name="Nardi F."/>
        </authorList>
    </citation>
    <scope>NUCLEOTIDE SEQUENCE [LARGE SCALE GENOMIC DNA]</scope>
    <source>
        <strain evidence="4">DMR45628</strain>
    </source>
</reference>
<evidence type="ECO:0000313" key="5">
    <source>
        <dbReference type="Proteomes" id="UP001458880"/>
    </source>
</evidence>
<dbReference type="Pfam" id="PF01425">
    <property type="entry name" value="Amidase"/>
    <property type="match status" value="1"/>
</dbReference>
<dbReference type="PANTHER" id="PTHR43372">
    <property type="entry name" value="FATTY-ACID AMIDE HYDROLASE"/>
    <property type="match status" value="1"/>
</dbReference>
<dbReference type="PIRSF" id="PIRSF001221">
    <property type="entry name" value="Amidase_fungi"/>
    <property type="match status" value="1"/>
</dbReference>
<dbReference type="InterPro" id="IPR036928">
    <property type="entry name" value="AS_sf"/>
</dbReference>
<proteinExistence type="inferred from homology"/>
<dbReference type="EMBL" id="JASPKY010000018">
    <property type="protein sequence ID" value="KAK9752655.1"/>
    <property type="molecule type" value="Genomic_DNA"/>
</dbReference>
<evidence type="ECO:0000259" key="3">
    <source>
        <dbReference type="Pfam" id="PF01425"/>
    </source>
</evidence>
<protein>
    <submittedName>
        <fullName evidence="4">Amidase</fullName>
    </submittedName>
</protein>
<dbReference type="PANTHER" id="PTHR43372:SF1">
    <property type="entry name" value="LD38433P"/>
    <property type="match status" value="1"/>
</dbReference>
<evidence type="ECO:0000256" key="2">
    <source>
        <dbReference type="PIRSR" id="PIRSR001221-1"/>
    </source>
</evidence>
<comment type="caution">
    <text evidence="4">The sequence shown here is derived from an EMBL/GenBank/DDBJ whole genome shotgun (WGS) entry which is preliminary data.</text>
</comment>
<keyword evidence="5" id="KW-1185">Reference proteome</keyword>
<dbReference type="GO" id="GO:0012505">
    <property type="term" value="C:endomembrane system"/>
    <property type="evidence" value="ECO:0007669"/>
    <property type="project" value="TreeGrafter"/>
</dbReference>
<evidence type="ECO:0000256" key="1">
    <source>
        <dbReference type="ARBA" id="ARBA00009199"/>
    </source>
</evidence>
<dbReference type="InterPro" id="IPR052739">
    <property type="entry name" value="FAAH2"/>
</dbReference>
<feature type="active site" description="Acyl-ester intermediate" evidence="2">
    <location>
        <position position="222"/>
    </location>
</feature>
<feature type="domain" description="Amidase" evidence="3">
    <location>
        <begin position="62"/>
        <end position="491"/>
    </location>
</feature>
<dbReference type="AlphaFoldDB" id="A0AAW1N2H9"/>
<dbReference type="Proteomes" id="UP001458880">
    <property type="component" value="Unassembled WGS sequence"/>
</dbReference>
<sequence length="514" mass="57246">MTILYRTLQLLRAIYDFIIDTFFEIYYGSAKNPLAPIENKIVLESACSLALKIKNRSLKAEDVVGAFIERTKQVNPLINAMVDERFIEALKEARKIDQDITNGRITQEELDRKPFLGVPFTAKESASSKGLKWTFGLVARKNIVAEEDAAVIRLMKQAGAIQIGVTNVPQLNFWGETYNPVYGTTCNPYDLRRNAGGSSGGEASLIAACGSPLGIGTDLGGSIRIPAHRCGIFGHKPSPNLTPNKGLGFSKGDVPTLSVAGPLTKHVEDLLPMLKVLVGENISKVKLDEYVNVKNLNVFYITSIKCLRNVQITEEMQSNVFKVVKYFQTISGRAPIKLDLDDTKYAMELWSYKIKMEKSDFKHNLTNRQGRVNVPIEYFKYLCGKSEYTGYTLFNMINGLLSNVDFDWAKETLRKLREDLLEKLGDNGILIFPSEPRPATHNYSTLLQYGLSYFCLWNALEMPVTQVPLGLNKDGLPYGVQIVTAPYQDHLSIAVAVALEKIFGNNAGIIGHEN</sequence>
<organism evidence="4 5">
    <name type="scientific">Popillia japonica</name>
    <name type="common">Japanese beetle</name>
    <dbReference type="NCBI Taxonomy" id="7064"/>
    <lineage>
        <taxon>Eukaryota</taxon>
        <taxon>Metazoa</taxon>
        <taxon>Ecdysozoa</taxon>
        <taxon>Arthropoda</taxon>
        <taxon>Hexapoda</taxon>
        <taxon>Insecta</taxon>
        <taxon>Pterygota</taxon>
        <taxon>Neoptera</taxon>
        <taxon>Endopterygota</taxon>
        <taxon>Coleoptera</taxon>
        <taxon>Polyphaga</taxon>
        <taxon>Scarabaeiformia</taxon>
        <taxon>Scarabaeidae</taxon>
        <taxon>Rutelinae</taxon>
        <taxon>Popillia</taxon>
    </lineage>
</organism>
<evidence type="ECO:0000313" key="4">
    <source>
        <dbReference type="EMBL" id="KAK9752655.1"/>
    </source>
</evidence>
<feature type="active site" description="Charge relay system" evidence="2">
    <location>
        <position position="123"/>
    </location>
</feature>
<dbReference type="InterPro" id="IPR023631">
    <property type="entry name" value="Amidase_dom"/>
</dbReference>
<dbReference type="Gene3D" id="3.90.1300.10">
    <property type="entry name" value="Amidase signature (AS) domain"/>
    <property type="match status" value="1"/>
</dbReference>
<dbReference type="SUPFAM" id="SSF75304">
    <property type="entry name" value="Amidase signature (AS) enzymes"/>
    <property type="match status" value="1"/>
</dbReference>
<feature type="active site" description="Charge relay system" evidence="2">
    <location>
        <position position="198"/>
    </location>
</feature>